<dbReference type="PROSITE" id="PS50030">
    <property type="entry name" value="UBA"/>
    <property type="match status" value="1"/>
</dbReference>
<gene>
    <name evidence="4" type="ORF">SEPMUDRAFT_149886</name>
</gene>
<dbReference type="GO" id="GO:0005634">
    <property type="term" value="C:nucleus"/>
    <property type="evidence" value="ECO:0007669"/>
    <property type="project" value="TreeGrafter"/>
</dbReference>
<feature type="coiled-coil region" evidence="1">
    <location>
        <begin position="512"/>
        <end position="546"/>
    </location>
</feature>
<feature type="compositionally biased region" description="Polar residues" evidence="2">
    <location>
        <begin position="84"/>
        <end position="96"/>
    </location>
</feature>
<accession>N1QFN9</accession>
<feature type="region of interest" description="Disordered" evidence="2">
    <location>
        <begin position="690"/>
        <end position="736"/>
    </location>
</feature>
<dbReference type="InterPro" id="IPR009060">
    <property type="entry name" value="UBA-like_sf"/>
</dbReference>
<dbReference type="RefSeq" id="XP_016760244.1">
    <property type="nucleotide sequence ID" value="XM_016905833.1"/>
</dbReference>
<dbReference type="OMA" id="WAMTLFN"/>
<evidence type="ECO:0000313" key="4">
    <source>
        <dbReference type="EMBL" id="EMF12123.1"/>
    </source>
</evidence>
<dbReference type="PANTHER" id="PTHR39597:SF1">
    <property type="entry name" value="UBA DOMAIN-CONTAINING PROTEIN RUP1"/>
    <property type="match status" value="1"/>
</dbReference>
<dbReference type="OrthoDB" id="4489171at2759"/>
<dbReference type="Proteomes" id="UP000016931">
    <property type="component" value="Unassembled WGS sequence"/>
</dbReference>
<dbReference type="SUPFAM" id="SSF46934">
    <property type="entry name" value="UBA-like"/>
    <property type="match status" value="1"/>
</dbReference>
<dbReference type="InterPro" id="IPR015940">
    <property type="entry name" value="UBA"/>
</dbReference>
<evidence type="ECO:0000259" key="3">
    <source>
        <dbReference type="PROSITE" id="PS50030"/>
    </source>
</evidence>
<dbReference type="InterPro" id="IPR055335">
    <property type="entry name" value="Ucp6/RUP1"/>
</dbReference>
<dbReference type="HOGENOM" id="CLU_005620_1_0_1"/>
<feature type="region of interest" description="Disordered" evidence="2">
    <location>
        <begin position="73"/>
        <end position="111"/>
    </location>
</feature>
<feature type="domain" description="UBA" evidence="3">
    <location>
        <begin position="12"/>
        <end position="52"/>
    </location>
</feature>
<dbReference type="PANTHER" id="PTHR39597">
    <property type="entry name" value="UBA DOMAIN-CONTAINING PROTEIN RUP1"/>
    <property type="match status" value="1"/>
</dbReference>
<feature type="region of interest" description="Disordered" evidence="2">
    <location>
        <begin position="765"/>
        <end position="864"/>
    </location>
</feature>
<dbReference type="STRING" id="692275.N1QFN9"/>
<dbReference type="GO" id="GO:0005829">
    <property type="term" value="C:cytosol"/>
    <property type="evidence" value="ECO:0007669"/>
    <property type="project" value="TreeGrafter"/>
</dbReference>
<keyword evidence="1" id="KW-0175">Coiled coil</keyword>
<organism evidence="4 5">
    <name type="scientific">Sphaerulina musiva (strain SO2202)</name>
    <name type="common">Poplar stem canker fungus</name>
    <name type="synonym">Septoria musiva</name>
    <dbReference type="NCBI Taxonomy" id="692275"/>
    <lineage>
        <taxon>Eukaryota</taxon>
        <taxon>Fungi</taxon>
        <taxon>Dikarya</taxon>
        <taxon>Ascomycota</taxon>
        <taxon>Pezizomycotina</taxon>
        <taxon>Dothideomycetes</taxon>
        <taxon>Dothideomycetidae</taxon>
        <taxon>Mycosphaerellales</taxon>
        <taxon>Mycosphaerellaceae</taxon>
        <taxon>Sphaerulina</taxon>
    </lineage>
</organism>
<dbReference type="GeneID" id="27902970"/>
<protein>
    <recommendedName>
        <fullName evidence="3">UBA domain-containing protein</fullName>
    </recommendedName>
</protein>
<evidence type="ECO:0000256" key="1">
    <source>
        <dbReference type="SAM" id="Coils"/>
    </source>
</evidence>
<evidence type="ECO:0000256" key="2">
    <source>
        <dbReference type="SAM" id="MobiDB-lite"/>
    </source>
</evidence>
<dbReference type="GO" id="GO:0016579">
    <property type="term" value="P:protein deubiquitination"/>
    <property type="evidence" value="ECO:0007669"/>
    <property type="project" value="TreeGrafter"/>
</dbReference>
<dbReference type="eggNOG" id="ENOG502S0Z0">
    <property type="taxonomic scope" value="Eukaryota"/>
</dbReference>
<dbReference type="AlphaFoldDB" id="N1QFN9"/>
<dbReference type="EMBL" id="KB456265">
    <property type="protein sequence ID" value="EMF12123.1"/>
    <property type="molecule type" value="Genomic_DNA"/>
</dbReference>
<reference evidence="4 5" key="1">
    <citation type="journal article" date="2012" name="PLoS Pathog.">
        <title>Diverse lifestyles and strategies of plant pathogenesis encoded in the genomes of eighteen Dothideomycetes fungi.</title>
        <authorList>
            <person name="Ohm R.A."/>
            <person name="Feau N."/>
            <person name="Henrissat B."/>
            <person name="Schoch C.L."/>
            <person name="Horwitz B.A."/>
            <person name="Barry K.W."/>
            <person name="Condon B.J."/>
            <person name="Copeland A.C."/>
            <person name="Dhillon B."/>
            <person name="Glaser F."/>
            <person name="Hesse C.N."/>
            <person name="Kosti I."/>
            <person name="LaButti K."/>
            <person name="Lindquist E.A."/>
            <person name="Lucas S."/>
            <person name="Salamov A.A."/>
            <person name="Bradshaw R.E."/>
            <person name="Ciuffetti L."/>
            <person name="Hamelin R.C."/>
            <person name="Kema G.H.J."/>
            <person name="Lawrence C."/>
            <person name="Scott J.A."/>
            <person name="Spatafora J.W."/>
            <person name="Turgeon B.G."/>
            <person name="de Wit P.J.G.M."/>
            <person name="Zhong S."/>
            <person name="Goodwin S.B."/>
            <person name="Grigoriev I.V."/>
        </authorList>
    </citation>
    <scope>NUCLEOTIDE SEQUENCE [LARGE SCALE GENOMIC DNA]</scope>
    <source>
        <strain evidence="4 5">SO2202</strain>
    </source>
</reference>
<feature type="compositionally biased region" description="Basic and acidic residues" evidence="2">
    <location>
        <begin position="805"/>
        <end position="814"/>
    </location>
</feature>
<evidence type="ECO:0000313" key="5">
    <source>
        <dbReference type="Proteomes" id="UP000016931"/>
    </source>
</evidence>
<proteinExistence type="predicted"/>
<keyword evidence="5" id="KW-1185">Reference proteome</keyword>
<sequence>MSSQKAATMTVEPSEEQIQQVVAFGIDEVTAKRFLRVKSCDVQQAVNAIFDGDDIAKLESGITWDPSVYNTDRDGNANLHPLGANSTAPTRGNSPAASLKESAPTSNDEAEADLARALALSQETDVPYGGWEQQQETGTIGQNGMELRRIGPATKEEHTEQRWGMVLHNASEVIPDVPIEERVQLQGDHAPRFLKHTLDGDYTPNLITICHSIPMAREAFLLAASPIADYGHDANWWKGAAVSKPRIVHTDGEIAADQDTDSSDEFVAELQRLTAFLDCSARVYASVGGLLETKAIKDRTSTPKMESFLNSYTAIVGARGGDQADQIAGLFNTRAALIGGLDSDKDSTTVLTLKSSCADSVAEDSKPDLTECLDKMVWNTDADEDEPRQFCLERPANILVMRLDQEDRSASHLNITVPATLVMDKYIEENVPATRALREQLIQSKRRIKKITDVEKKLMYWTRDGQQLDSRQLLKHTHAHFSGQNRRDVDQADKTNNASVSIDQPGHYQNIADQLRTVMASIDEKLEILAEEKAKAQKAISELSKSTIPALEGQEAQYRYTLRGVATKPHITYVLRPKTAEEGQGQATEHNEEMQDAPASVYDEENTTPTGFQWWRIDYEVTGQTAKVTRSKADDFDVIRAVELEHNSALLVYASDDAVDDLEPSELPAPLQDFIQRDNEQLYVDIEASKRNAPPPYQDHNSISDMVRSSVETRECDDDNDSNSSMKPQLDGQDFAHGDDVNIIDSHASMPMSDWLDSENQYRGGNIIDIDANDPRQSDPPPVDIRLDEPEAPSSAAVDDFDSTGGREMEEKEGMPSLIPARGASAAHPEAVSSEDVGMSGMGESQDLGIGGATSHVEEVRKGG</sequence>
<name>N1QFN9_SPHMS</name>
<dbReference type="Gene3D" id="1.10.8.10">
    <property type="entry name" value="DNA helicase RuvA subunit, C-terminal domain"/>
    <property type="match status" value="1"/>
</dbReference>